<protein>
    <submittedName>
        <fullName evidence="2">Uncharacterized protein</fullName>
    </submittedName>
</protein>
<sequence>MGEEFIRSNPSKNCKSFLTSEYKAFSQTLLCSSNFSFLQVFEQFRIPEIRDAITEFHLIVQWSNILRPITRDDWNHHHMNNFVQFFENLQGDEVKSLSPMDWDYPVNLGFAQTGLSQHTLSPTFVYNEGEESLPDGLGLPGEFVREGGLQPNSLSSMVDVETHMRVPMDVAPKATTINQTDAIVGNALQHNSPPSLDDLAPGSMTPNLTDAIVGNALQHNSPPSLDDLAPGSTTPNPTEELKGKISEIDDKAERMRMEIREMETKVSKLTAEKEESMEGEDRAAELEPVQKLKDKIRILLAQLANVDFTYHDPMKNFDRTRVKGVVAKLIKVKDCSTMTALESAMEYVFGSTFVCKTIDATREGQGNPIPVGGGAGRVDGFPAGDRGRGRGTWGGGDLFRQLHALAEAESKLYSSEEII</sequence>
<reference evidence="2 3" key="1">
    <citation type="journal article" date="2018" name="Proc. Natl. Acad. Sci. U.S.A.">
        <title>Draft genome sequence of Camellia sinensis var. sinensis provides insights into the evolution of the tea genome and tea quality.</title>
        <authorList>
            <person name="Wei C."/>
            <person name="Yang H."/>
            <person name="Wang S."/>
            <person name="Zhao J."/>
            <person name="Liu C."/>
            <person name="Gao L."/>
            <person name="Xia E."/>
            <person name="Lu Y."/>
            <person name="Tai Y."/>
            <person name="She G."/>
            <person name="Sun J."/>
            <person name="Cao H."/>
            <person name="Tong W."/>
            <person name="Gao Q."/>
            <person name="Li Y."/>
            <person name="Deng W."/>
            <person name="Jiang X."/>
            <person name="Wang W."/>
            <person name="Chen Q."/>
            <person name="Zhang S."/>
            <person name="Li H."/>
            <person name="Wu J."/>
            <person name="Wang P."/>
            <person name="Li P."/>
            <person name="Shi C."/>
            <person name="Zheng F."/>
            <person name="Jian J."/>
            <person name="Huang B."/>
            <person name="Shan D."/>
            <person name="Shi M."/>
            <person name="Fang C."/>
            <person name="Yue Y."/>
            <person name="Li F."/>
            <person name="Li D."/>
            <person name="Wei S."/>
            <person name="Han B."/>
            <person name="Jiang C."/>
            <person name="Yin Y."/>
            <person name="Xia T."/>
            <person name="Zhang Z."/>
            <person name="Bennetzen J.L."/>
            <person name="Zhao S."/>
            <person name="Wan X."/>
        </authorList>
    </citation>
    <scope>NUCLEOTIDE SEQUENCE [LARGE SCALE GENOMIC DNA]</scope>
    <source>
        <strain evidence="3">cv. Shuchazao</strain>
        <tissue evidence="2">Leaf</tissue>
    </source>
</reference>
<evidence type="ECO:0000313" key="3">
    <source>
        <dbReference type="Proteomes" id="UP000306102"/>
    </source>
</evidence>
<keyword evidence="3" id="KW-1185">Reference proteome</keyword>
<name>A0A4S4DKG3_CAMSN</name>
<evidence type="ECO:0000256" key="1">
    <source>
        <dbReference type="SAM" id="MobiDB-lite"/>
    </source>
</evidence>
<dbReference type="Proteomes" id="UP000306102">
    <property type="component" value="Unassembled WGS sequence"/>
</dbReference>
<proteinExistence type="predicted"/>
<gene>
    <name evidence="2" type="ORF">TEA_011029</name>
</gene>
<dbReference type="STRING" id="542762.A0A4S4DKG3"/>
<dbReference type="EMBL" id="SDRB02010976">
    <property type="protein sequence ID" value="THG03392.1"/>
    <property type="molecule type" value="Genomic_DNA"/>
</dbReference>
<dbReference type="AlphaFoldDB" id="A0A4S4DKG3"/>
<accession>A0A4S4DKG3</accession>
<evidence type="ECO:0000313" key="2">
    <source>
        <dbReference type="EMBL" id="THG03392.1"/>
    </source>
</evidence>
<comment type="caution">
    <text evidence="2">The sequence shown here is derived from an EMBL/GenBank/DDBJ whole genome shotgun (WGS) entry which is preliminary data.</text>
</comment>
<feature type="region of interest" description="Disordered" evidence="1">
    <location>
        <begin position="215"/>
        <end position="243"/>
    </location>
</feature>
<organism evidence="2 3">
    <name type="scientific">Camellia sinensis var. sinensis</name>
    <name type="common">China tea</name>
    <dbReference type="NCBI Taxonomy" id="542762"/>
    <lineage>
        <taxon>Eukaryota</taxon>
        <taxon>Viridiplantae</taxon>
        <taxon>Streptophyta</taxon>
        <taxon>Embryophyta</taxon>
        <taxon>Tracheophyta</taxon>
        <taxon>Spermatophyta</taxon>
        <taxon>Magnoliopsida</taxon>
        <taxon>eudicotyledons</taxon>
        <taxon>Gunneridae</taxon>
        <taxon>Pentapetalae</taxon>
        <taxon>asterids</taxon>
        <taxon>Ericales</taxon>
        <taxon>Theaceae</taxon>
        <taxon>Camellia</taxon>
    </lineage>
</organism>